<evidence type="ECO:0000256" key="2">
    <source>
        <dbReference type="SAM" id="Phobius"/>
    </source>
</evidence>
<evidence type="ECO:0000313" key="3">
    <source>
        <dbReference type="EMBL" id="KIJ28636.1"/>
    </source>
</evidence>
<keyword evidence="2" id="KW-0472">Membrane</keyword>
<keyword evidence="2" id="KW-1133">Transmembrane helix</keyword>
<accession>A0A0C9UTI5</accession>
<feature type="compositionally biased region" description="Polar residues" evidence="1">
    <location>
        <begin position="29"/>
        <end position="50"/>
    </location>
</feature>
<dbReference type="EMBL" id="KN837301">
    <property type="protein sequence ID" value="KIJ28636.1"/>
    <property type="molecule type" value="Genomic_DNA"/>
</dbReference>
<gene>
    <name evidence="3" type="ORF">M422DRAFT_784507</name>
</gene>
<feature type="transmembrane region" description="Helical" evidence="2">
    <location>
        <begin position="63"/>
        <end position="85"/>
    </location>
</feature>
<name>A0A0C9UTI5_SPHS4</name>
<keyword evidence="4" id="KW-1185">Reference proteome</keyword>
<feature type="compositionally biased region" description="Basic and acidic residues" evidence="1">
    <location>
        <begin position="588"/>
        <end position="597"/>
    </location>
</feature>
<organism evidence="3 4">
    <name type="scientific">Sphaerobolus stellatus (strain SS14)</name>
    <dbReference type="NCBI Taxonomy" id="990650"/>
    <lineage>
        <taxon>Eukaryota</taxon>
        <taxon>Fungi</taxon>
        <taxon>Dikarya</taxon>
        <taxon>Basidiomycota</taxon>
        <taxon>Agaricomycotina</taxon>
        <taxon>Agaricomycetes</taxon>
        <taxon>Phallomycetidae</taxon>
        <taxon>Geastrales</taxon>
        <taxon>Sphaerobolaceae</taxon>
        <taxon>Sphaerobolus</taxon>
    </lineage>
</organism>
<dbReference type="AlphaFoldDB" id="A0A0C9UTI5"/>
<feature type="compositionally biased region" description="Pro residues" evidence="1">
    <location>
        <begin position="603"/>
        <end position="613"/>
    </location>
</feature>
<reference evidence="3 4" key="1">
    <citation type="submission" date="2014-06" db="EMBL/GenBank/DDBJ databases">
        <title>Evolutionary Origins and Diversification of the Mycorrhizal Mutualists.</title>
        <authorList>
            <consortium name="DOE Joint Genome Institute"/>
            <consortium name="Mycorrhizal Genomics Consortium"/>
            <person name="Kohler A."/>
            <person name="Kuo A."/>
            <person name="Nagy L.G."/>
            <person name="Floudas D."/>
            <person name="Copeland A."/>
            <person name="Barry K.W."/>
            <person name="Cichocki N."/>
            <person name="Veneault-Fourrey C."/>
            <person name="LaButti K."/>
            <person name="Lindquist E.A."/>
            <person name="Lipzen A."/>
            <person name="Lundell T."/>
            <person name="Morin E."/>
            <person name="Murat C."/>
            <person name="Riley R."/>
            <person name="Ohm R."/>
            <person name="Sun H."/>
            <person name="Tunlid A."/>
            <person name="Henrissat B."/>
            <person name="Grigoriev I.V."/>
            <person name="Hibbett D.S."/>
            <person name="Martin F."/>
        </authorList>
    </citation>
    <scope>NUCLEOTIDE SEQUENCE [LARGE SCALE GENOMIC DNA]</scope>
    <source>
        <strain evidence="3 4">SS14</strain>
    </source>
</reference>
<dbReference type="Proteomes" id="UP000054279">
    <property type="component" value="Unassembled WGS sequence"/>
</dbReference>
<keyword evidence="2" id="KW-0812">Transmembrane</keyword>
<evidence type="ECO:0000313" key="4">
    <source>
        <dbReference type="Proteomes" id="UP000054279"/>
    </source>
</evidence>
<sequence>MPTLRSNSAKGKAKADPRQPLLGEDTDNNHYGSTSQPSQDAAQRTRSPATPSIPLHRAWRSHLLTGALAFLTLLLGGALAAILLADSYAAPALRRINGALAANSSASDAFWKEAVIVRGPDSIKMSGLGRRKDDAGKEHLELNLTVAVRMAVDTDFVMDLRQSDEDSWFTERWKSIGRWGVGSLGSITTLMDDIVIYPANMTKDTPILTLKARSPIPVPLRPGLTKADHRNTPYLQTVSIPFTVSPSQNTTLILDFLKKSWIHGFANVRVYAPELTVYGGGPDSRSVTWWKFGQWRKWLKVDKSNIFVPLRLQIPRFSLPNFPPMEPGSDLPNIADLLVLEAFKISSQSDSISPNDFPSSKPSLSSLASNSHSLKYLEHASITPSLLVTAFASLPHPFGSLVSKIDLGNQASSLPFIVSLPVPDTPSFQTSNIAEAIPVVAVSASPEFNETHIRIHLSGHVLPFSDAPDSLPDAISAFVSSYLSYKSSLISVSTPLYPPMQVIAKFPPPPHKLELLRDVRIEDMNIHAGLSFSENTELNTNMVDILASATVFARVVLPKGIDIEVSVKRLWVDCLVYDGPISNDEPVEFNHGRRNSLDDDSEPPLPEPMPLPNPIPARAFGRITPRTWLNATSASLPVEHDGLESSGDGRSVYVRANVVDVPLEVLPGRQNELRRFVTKVLFSTEPVKAGIQGVAAVGITVPGLTGTSRQPRVEGGELILTGLPFEGDVNVGGRSTGL</sequence>
<protein>
    <submittedName>
        <fullName evidence="3">Unplaced genomic scaffold SPHSTscaffold_226, whole genome shotgun sequence</fullName>
    </submittedName>
</protein>
<evidence type="ECO:0000256" key="1">
    <source>
        <dbReference type="SAM" id="MobiDB-lite"/>
    </source>
</evidence>
<feature type="region of interest" description="Disordered" evidence="1">
    <location>
        <begin position="1"/>
        <end position="52"/>
    </location>
</feature>
<feature type="region of interest" description="Disordered" evidence="1">
    <location>
        <begin position="587"/>
        <end position="613"/>
    </location>
</feature>
<dbReference type="HOGENOM" id="CLU_014996_0_0_1"/>
<proteinExistence type="predicted"/>
<dbReference type="OrthoDB" id="10039566at2759"/>